<reference evidence="1 2" key="1">
    <citation type="submission" date="2018-08" db="EMBL/GenBank/DDBJ databases">
        <title>Bacillus jemisoniae sp. nov., Bacillus chryseoplanitiae sp. nov., Bacillus resnikiae sp. nov., and Bacillus frankliniae sp. nov., isolated from Viking spacecraft and associated surfaces.</title>
        <authorList>
            <person name="Seuylemezian A."/>
            <person name="Vaishampayan P."/>
        </authorList>
    </citation>
    <scope>NUCLEOTIDE SEQUENCE [LARGE SCALE GENOMIC DNA]</scope>
    <source>
        <strain evidence="1 2">JJ-247</strain>
    </source>
</reference>
<dbReference type="OrthoDB" id="2454083at2"/>
<dbReference type="AlphaFoldDB" id="A0A398BCX8"/>
<evidence type="ECO:0000313" key="2">
    <source>
        <dbReference type="Proteomes" id="UP000265816"/>
    </source>
</evidence>
<gene>
    <name evidence="1" type="ORF">D1970_08045</name>
</gene>
<keyword evidence="2" id="KW-1185">Reference proteome</keyword>
<dbReference type="RefSeq" id="WP_119112369.1">
    <property type="nucleotide sequence ID" value="NZ_CBCSEO010000002.1"/>
</dbReference>
<name>A0A398BCX8_9BACI</name>
<evidence type="ECO:0000313" key="1">
    <source>
        <dbReference type="EMBL" id="RID85516.1"/>
    </source>
</evidence>
<proteinExistence type="predicted"/>
<sequence length="91" mass="10899">MNDYDYAQLLTEYRKVWSNRALLTNDNEEETLKEAILRELRDENTHPRLRKSCYEKYYLATKRIARSAIDNHDKVSLIQLHTELAEEIISQ</sequence>
<dbReference type="EMBL" id="QWVT01000015">
    <property type="protein sequence ID" value="RID85516.1"/>
    <property type="molecule type" value="Genomic_DNA"/>
</dbReference>
<dbReference type="Proteomes" id="UP000265816">
    <property type="component" value="Unassembled WGS sequence"/>
</dbReference>
<comment type="caution">
    <text evidence="1">The sequence shown here is derived from an EMBL/GenBank/DDBJ whole genome shotgun (WGS) entry which is preliminary data.</text>
</comment>
<organism evidence="1 2">
    <name type="scientific">Mesobacillus zeae</name>
    <dbReference type="NCBI Taxonomy" id="1917180"/>
    <lineage>
        <taxon>Bacteria</taxon>
        <taxon>Bacillati</taxon>
        <taxon>Bacillota</taxon>
        <taxon>Bacilli</taxon>
        <taxon>Bacillales</taxon>
        <taxon>Bacillaceae</taxon>
        <taxon>Mesobacillus</taxon>
    </lineage>
</organism>
<protein>
    <submittedName>
        <fullName evidence="1">Uncharacterized protein</fullName>
    </submittedName>
</protein>
<accession>A0A398BCX8</accession>